<proteinExistence type="predicted"/>
<evidence type="ECO:0008006" key="2">
    <source>
        <dbReference type="Google" id="ProtNLM"/>
    </source>
</evidence>
<dbReference type="AlphaFoldDB" id="A0A382QJP2"/>
<reference evidence="1" key="1">
    <citation type="submission" date="2018-05" db="EMBL/GenBank/DDBJ databases">
        <authorList>
            <person name="Lanie J.A."/>
            <person name="Ng W.-L."/>
            <person name="Kazmierczak K.M."/>
            <person name="Andrzejewski T.M."/>
            <person name="Davidsen T.M."/>
            <person name="Wayne K.J."/>
            <person name="Tettelin H."/>
            <person name="Glass J.I."/>
            <person name="Rusch D."/>
            <person name="Podicherti R."/>
            <person name="Tsui H.-C.T."/>
            <person name="Winkler M.E."/>
        </authorList>
    </citation>
    <scope>NUCLEOTIDE SEQUENCE</scope>
</reference>
<organism evidence="1">
    <name type="scientific">marine metagenome</name>
    <dbReference type="NCBI Taxonomy" id="408172"/>
    <lineage>
        <taxon>unclassified sequences</taxon>
        <taxon>metagenomes</taxon>
        <taxon>ecological metagenomes</taxon>
    </lineage>
</organism>
<accession>A0A382QJP2</accession>
<dbReference type="EMBL" id="UINC01114980">
    <property type="protein sequence ID" value="SVC85666.1"/>
    <property type="molecule type" value="Genomic_DNA"/>
</dbReference>
<sequence>MTTILLSLIFSAPAEWNQPNYDRSRSNRTPAIGQINKPKLSWEADLRGREYFWSGSLKEGEFSLSPPEDLVPLSIELQQLWGIVPPKLDVTGSGQLIDPPPAPGARWGKFLPEVSGLQRISWTTTWGKDAHFHLHSFENGIENPTKIWDIKFQGDIYSPLVVIVDLDQDGELEAVLSTWHGVIAYDLMTGREKYRCTYRSEHGRQYGFFGAYVHSSGQVYLVPIGDFAGHVGVLTVQNGQLSNLWYHTFDPQSTQGIDRRFTINTVGPKPIGDFN</sequence>
<protein>
    <recommendedName>
        <fullName evidence="2">VCBS repeat-containing protein</fullName>
    </recommendedName>
</protein>
<name>A0A382QJP2_9ZZZZ</name>
<feature type="non-terminal residue" evidence="1">
    <location>
        <position position="275"/>
    </location>
</feature>
<evidence type="ECO:0000313" key="1">
    <source>
        <dbReference type="EMBL" id="SVC85666.1"/>
    </source>
</evidence>
<gene>
    <name evidence="1" type="ORF">METZ01_LOCUS338520</name>
</gene>